<dbReference type="Proteomes" id="UP001138997">
    <property type="component" value="Unassembled WGS sequence"/>
</dbReference>
<accession>A0A9X1SVK5</accession>
<evidence type="ECO:0000256" key="3">
    <source>
        <dbReference type="SAM" id="MobiDB-lite"/>
    </source>
</evidence>
<feature type="domain" description="CopC" evidence="5">
    <location>
        <begin position="48"/>
        <end position="127"/>
    </location>
</feature>
<keyword evidence="2" id="KW-0186">Copper</keyword>
<evidence type="ECO:0000313" key="6">
    <source>
        <dbReference type="EMBL" id="MCD5312955.1"/>
    </source>
</evidence>
<evidence type="ECO:0000256" key="4">
    <source>
        <dbReference type="SAM" id="SignalP"/>
    </source>
</evidence>
<evidence type="ECO:0000256" key="2">
    <source>
        <dbReference type="ARBA" id="ARBA00023008"/>
    </source>
</evidence>
<dbReference type="InterPro" id="IPR014756">
    <property type="entry name" value="Ig_E-set"/>
</dbReference>
<evidence type="ECO:0000313" key="7">
    <source>
        <dbReference type="Proteomes" id="UP001138997"/>
    </source>
</evidence>
<dbReference type="GO" id="GO:0005507">
    <property type="term" value="F:copper ion binding"/>
    <property type="evidence" value="ECO:0007669"/>
    <property type="project" value="InterPro"/>
</dbReference>
<gene>
    <name evidence="6" type="ORF">LR394_18770</name>
</gene>
<keyword evidence="7" id="KW-1185">Reference proteome</keyword>
<comment type="caution">
    <text evidence="6">The sequence shown here is derived from an EMBL/GenBank/DDBJ whole genome shotgun (WGS) entry which is preliminary data.</text>
</comment>
<feature type="signal peptide" evidence="4">
    <location>
        <begin position="1"/>
        <end position="34"/>
    </location>
</feature>
<sequence length="240" mass="24721">MSETCAVLRAATTLTVAGASLGFSLIGSPGTAFADSGAREIGRSPGREVVQFAPNAVSVTFSTELRESGASLSISTKNGEVGRGKVSTADGALRRDLVKGAPNGEYLIEWKAVAKNGEKMSGTFSFTAGHPNDDPLITGEPTPDQETGETAQPPTSSDLDPTATPSPKATDPTKANRGDMYVIPPARSQEPPSGGSYGSPLLALAVGALLVIASGLVSRRHGPVVAERLTIRTRRGVYSV</sequence>
<dbReference type="RefSeq" id="WP_231443694.1">
    <property type="nucleotide sequence ID" value="NZ_JAJOMB010000009.1"/>
</dbReference>
<feature type="chain" id="PRO_5040837752" evidence="4">
    <location>
        <begin position="35"/>
        <end position="240"/>
    </location>
</feature>
<evidence type="ECO:0000256" key="1">
    <source>
        <dbReference type="ARBA" id="ARBA00022729"/>
    </source>
</evidence>
<dbReference type="GO" id="GO:0046688">
    <property type="term" value="P:response to copper ion"/>
    <property type="evidence" value="ECO:0007669"/>
    <property type="project" value="InterPro"/>
</dbReference>
<keyword evidence="1 4" id="KW-0732">Signal</keyword>
<protein>
    <submittedName>
        <fullName evidence="6">Copper resistance protein CopC</fullName>
    </submittedName>
</protein>
<dbReference type="GO" id="GO:0042597">
    <property type="term" value="C:periplasmic space"/>
    <property type="evidence" value="ECO:0007669"/>
    <property type="project" value="InterPro"/>
</dbReference>
<evidence type="ECO:0000259" key="5">
    <source>
        <dbReference type="Pfam" id="PF04234"/>
    </source>
</evidence>
<dbReference type="EMBL" id="JAJOMB010000009">
    <property type="protein sequence ID" value="MCD5312955.1"/>
    <property type="molecule type" value="Genomic_DNA"/>
</dbReference>
<dbReference type="Pfam" id="PF04234">
    <property type="entry name" value="CopC"/>
    <property type="match status" value="1"/>
</dbReference>
<reference evidence="6" key="1">
    <citation type="submission" date="2021-11" db="EMBL/GenBank/DDBJ databases">
        <title>Streptomyces corallinus and Kineosporia corallina sp. nov., two new coral-derived marine actinobacteria.</title>
        <authorList>
            <person name="Buangrab K."/>
            <person name="Sutthacheep M."/>
            <person name="Yeemin T."/>
            <person name="Harunari E."/>
            <person name="Igarashi Y."/>
            <person name="Sripreechasak P."/>
            <person name="Kanchanasin P."/>
            <person name="Tanasupawat S."/>
            <person name="Phongsopitanun W."/>
        </authorList>
    </citation>
    <scope>NUCLEOTIDE SEQUENCE</scope>
    <source>
        <strain evidence="6">JCM 31032</strain>
    </source>
</reference>
<dbReference type="InterPro" id="IPR014755">
    <property type="entry name" value="Cu-Rt/internalin_Ig-like"/>
</dbReference>
<organism evidence="6 7">
    <name type="scientific">Kineosporia babensis</name>
    <dbReference type="NCBI Taxonomy" id="499548"/>
    <lineage>
        <taxon>Bacteria</taxon>
        <taxon>Bacillati</taxon>
        <taxon>Actinomycetota</taxon>
        <taxon>Actinomycetes</taxon>
        <taxon>Kineosporiales</taxon>
        <taxon>Kineosporiaceae</taxon>
        <taxon>Kineosporia</taxon>
    </lineage>
</organism>
<feature type="compositionally biased region" description="Polar residues" evidence="3">
    <location>
        <begin position="144"/>
        <end position="167"/>
    </location>
</feature>
<name>A0A9X1SVK5_9ACTN</name>
<dbReference type="AlphaFoldDB" id="A0A9X1SVK5"/>
<dbReference type="InterPro" id="IPR007348">
    <property type="entry name" value="CopC_dom"/>
</dbReference>
<dbReference type="Gene3D" id="2.60.40.1220">
    <property type="match status" value="1"/>
</dbReference>
<dbReference type="SUPFAM" id="SSF81296">
    <property type="entry name" value="E set domains"/>
    <property type="match status" value="1"/>
</dbReference>
<feature type="region of interest" description="Disordered" evidence="3">
    <location>
        <begin position="122"/>
        <end position="195"/>
    </location>
</feature>
<proteinExistence type="predicted"/>